<keyword evidence="11" id="KW-1185">Reference proteome</keyword>
<comment type="subcellular location">
    <subcellularLocation>
        <location evidence="1">Cell membrane</location>
        <topology evidence="1">Multi-pass membrane protein</topology>
    </subcellularLocation>
</comment>
<dbReference type="GO" id="GO:0005886">
    <property type="term" value="C:plasma membrane"/>
    <property type="evidence" value="ECO:0007669"/>
    <property type="project" value="UniProtKB-SubCell"/>
</dbReference>
<keyword evidence="2" id="KW-1003">Cell membrane</keyword>
<feature type="transmembrane region" description="Helical" evidence="8">
    <location>
        <begin position="532"/>
        <end position="553"/>
    </location>
</feature>
<evidence type="ECO:0000313" key="11">
    <source>
        <dbReference type="Proteomes" id="UP000713880"/>
    </source>
</evidence>
<protein>
    <submittedName>
        <fullName evidence="10">FtsX-like permease family protein</fullName>
    </submittedName>
</protein>
<feature type="coiled-coil region" evidence="6">
    <location>
        <begin position="444"/>
        <end position="503"/>
    </location>
</feature>
<dbReference type="Pfam" id="PF02687">
    <property type="entry name" value="FtsX"/>
    <property type="match status" value="2"/>
</dbReference>
<evidence type="ECO:0000256" key="5">
    <source>
        <dbReference type="ARBA" id="ARBA00023136"/>
    </source>
</evidence>
<evidence type="ECO:0000256" key="6">
    <source>
        <dbReference type="SAM" id="Coils"/>
    </source>
</evidence>
<feature type="transmembrane region" description="Helical" evidence="8">
    <location>
        <begin position="1027"/>
        <end position="1047"/>
    </location>
</feature>
<reference evidence="10" key="2">
    <citation type="journal article" date="2021" name="Sci. Rep.">
        <title>The distribution of antibiotic resistance genes in chicken gut microbiota commensals.</title>
        <authorList>
            <person name="Juricova H."/>
            <person name="Matiasovicova J."/>
            <person name="Kubasova T."/>
            <person name="Cejkova D."/>
            <person name="Rychlik I."/>
        </authorList>
    </citation>
    <scope>NUCLEOTIDE SEQUENCE</scope>
    <source>
        <strain evidence="10">An420c</strain>
    </source>
</reference>
<dbReference type="Proteomes" id="UP000713880">
    <property type="component" value="Unassembled WGS sequence"/>
</dbReference>
<dbReference type="InterPro" id="IPR038766">
    <property type="entry name" value="Membrane_comp_ABC_pdt"/>
</dbReference>
<gene>
    <name evidence="10" type="ORF">H6A13_06545</name>
</gene>
<feature type="region of interest" description="Disordered" evidence="7">
    <location>
        <begin position="316"/>
        <end position="348"/>
    </location>
</feature>
<evidence type="ECO:0000256" key="4">
    <source>
        <dbReference type="ARBA" id="ARBA00022989"/>
    </source>
</evidence>
<evidence type="ECO:0000313" key="10">
    <source>
        <dbReference type="EMBL" id="MBM6826764.1"/>
    </source>
</evidence>
<keyword evidence="3 8" id="KW-0812">Transmembrane</keyword>
<keyword evidence="4 8" id="KW-1133">Transmembrane helix</keyword>
<keyword evidence="6" id="KW-0175">Coiled coil</keyword>
<dbReference type="Gene3D" id="1.10.287.1490">
    <property type="match status" value="1"/>
</dbReference>
<name>A0A939BBR5_9CLOT</name>
<dbReference type="InterPro" id="IPR003838">
    <property type="entry name" value="ABC3_permease_C"/>
</dbReference>
<evidence type="ECO:0000259" key="9">
    <source>
        <dbReference type="Pfam" id="PF02687"/>
    </source>
</evidence>
<proteinExistence type="predicted"/>
<feature type="transmembrane region" description="Helical" evidence="8">
    <location>
        <begin position="986"/>
        <end position="1007"/>
    </location>
</feature>
<dbReference type="PANTHER" id="PTHR30287">
    <property type="entry name" value="MEMBRANE COMPONENT OF PREDICTED ABC SUPERFAMILY METABOLITE UPTAKE TRANSPORTER"/>
    <property type="match status" value="1"/>
</dbReference>
<dbReference type="PANTHER" id="PTHR30287:SF1">
    <property type="entry name" value="INNER MEMBRANE PROTEIN"/>
    <property type="match status" value="1"/>
</dbReference>
<keyword evidence="5 8" id="KW-0472">Membrane</keyword>
<dbReference type="AlphaFoldDB" id="A0A939BBR5"/>
<sequence length="1062" mass="118248">DTEDRQYVFHVMSLTDKVNQPDVLEGRMPEKVGECLMDADMGYKVGDTVTLKSGTGDPLEDTLKTDTYEIVGLASSPCYVSFERGSATIGSGSISGFMLVPSKTFAMETYSEAYIKVAGAADEIAYTDAYEDKVQKVSDRIEEITGERGRIRKQEILADAQEEIDEGQKELEDGRAEADQELSDAAAQIADGEKQLADAKVQLEDGRKQLEDGKAQLTASQKEIDNARSQYESGLSQWKAGQAEYESGLAEYEARKPGAEAQIQQGEEELAASRQQLDEGWAGYQQMADGLAGYDAGIAELEENIQKIKDLLAAMGENPGGEAGENPGGETGENPDGEGQVTPPSKEELEQQLAVLEATLTQTQTERAELQATADTAKTQLEEGEAGYQAGLQEIEAAKKQLSDGAAQLSSAKATLDASKAQLDSALGQIQSGQQQIDDGWAEIRTQEQTLKDGEAKIAESEQELADAKKEYEEGKAEAEAEFADAEQEIADAQEEIDKIEDPDWYLYDRGNLPEYDGYGENADRMRALGRVFPVLFFLVAALISLTSMTRMVEEQRIEIGTMKALGYDKSAIAAKYLGYAFVATLGGSILGVLFGEKVLPYIIIYAYGIMYQHIPEILVPYDWGYAAMASLAALACTMFATWYACYKELGDQPAALMRPPAPKIGKRVFLERVTFIWKRLSFTWKSTVRNLMRYKKRFFMTIFGIGGCMGLMLVGFGLRDSIYEIADIQYEEIQTYDGSAYLQDDVTEEDRENLDAFMKKNPDISHYMDGYMMNVTLEHGRYEHDAYLTILADTGEVGRYFNFHDRVSQEEYHLSDNGAIISEKTAKLLNAEEGDTIELVDEDTGTHELKIEHICENYMAHYLYMTPEYYEQVTGEAPEYNCIFFQTDPEDSKEEIEDAGEKLVARDEVLSVTYMHDIEKQLDDMLGSLNLVIVVLIISAGMLAFVVLYNLNTINITERQRELATLKVLGFYDLEVAEYVYRENILLTFIGAGVGVILGKVLHIFVIETVEVDAAMFGRVINMPSYLYSLAFTIAFSMIVNFVMFYKLRKIDMVESLKSIE</sequence>
<evidence type="ECO:0000256" key="7">
    <source>
        <dbReference type="SAM" id="MobiDB-lite"/>
    </source>
</evidence>
<evidence type="ECO:0000256" key="8">
    <source>
        <dbReference type="SAM" id="Phobius"/>
    </source>
</evidence>
<dbReference type="EMBL" id="JACJLV010000017">
    <property type="protein sequence ID" value="MBM6826764.1"/>
    <property type="molecule type" value="Genomic_DNA"/>
</dbReference>
<feature type="non-terminal residue" evidence="10">
    <location>
        <position position="1"/>
    </location>
</feature>
<organism evidence="10 11">
    <name type="scientific">Mordavella massiliensis</name>
    <dbReference type="NCBI Taxonomy" id="1871024"/>
    <lineage>
        <taxon>Bacteria</taxon>
        <taxon>Bacillati</taxon>
        <taxon>Bacillota</taxon>
        <taxon>Clostridia</taxon>
        <taxon>Eubacteriales</taxon>
        <taxon>Clostridiaceae</taxon>
        <taxon>Mordavella</taxon>
    </lineage>
</organism>
<comment type="caution">
    <text evidence="10">The sequence shown here is derived from an EMBL/GenBank/DDBJ whole genome shotgun (WGS) entry which is preliminary data.</text>
</comment>
<evidence type="ECO:0000256" key="1">
    <source>
        <dbReference type="ARBA" id="ARBA00004651"/>
    </source>
</evidence>
<dbReference type="RefSeq" id="WP_204908811.1">
    <property type="nucleotide sequence ID" value="NZ_JACJLV010000017.1"/>
</dbReference>
<evidence type="ECO:0000256" key="2">
    <source>
        <dbReference type="ARBA" id="ARBA00022475"/>
    </source>
</evidence>
<feature type="transmembrane region" description="Helical" evidence="8">
    <location>
        <begin position="699"/>
        <end position="719"/>
    </location>
</feature>
<feature type="domain" description="ABC3 transporter permease C-terminal" evidence="9">
    <location>
        <begin position="936"/>
        <end position="1053"/>
    </location>
</feature>
<evidence type="ECO:0000256" key="3">
    <source>
        <dbReference type="ARBA" id="ARBA00022692"/>
    </source>
</evidence>
<feature type="transmembrane region" description="Helical" evidence="8">
    <location>
        <begin position="930"/>
        <end position="952"/>
    </location>
</feature>
<reference evidence="10" key="1">
    <citation type="submission" date="2020-08" db="EMBL/GenBank/DDBJ databases">
        <authorList>
            <person name="Cejkova D."/>
            <person name="Kubasova T."/>
            <person name="Jahodarova E."/>
            <person name="Rychlik I."/>
        </authorList>
    </citation>
    <scope>NUCLEOTIDE SEQUENCE</scope>
    <source>
        <strain evidence="10">An420c</strain>
    </source>
</reference>
<feature type="transmembrane region" description="Helical" evidence="8">
    <location>
        <begin position="574"/>
        <end position="595"/>
    </location>
</feature>
<feature type="compositionally biased region" description="Gly residues" evidence="7">
    <location>
        <begin position="318"/>
        <end position="331"/>
    </location>
</feature>
<feature type="transmembrane region" description="Helical" evidence="8">
    <location>
        <begin position="624"/>
        <end position="646"/>
    </location>
</feature>
<feature type="domain" description="ABC3 transporter permease C-terminal" evidence="9">
    <location>
        <begin position="532"/>
        <end position="648"/>
    </location>
</feature>
<accession>A0A939BBR5</accession>